<feature type="domain" description="E3 UFM1-protein ligase 1-like N-terminal" evidence="1">
    <location>
        <begin position="31"/>
        <end position="250"/>
    </location>
</feature>
<dbReference type="GO" id="GO:0005789">
    <property type="term" value="C:endoplasmic reticulum membrane"/>
    <property type="evidence" value="ECO:0007669"/>
    <property type="project" value="TreeGrafter"/>
</dbReference>
<dbReference type="Proteomes" id="UP001224775">
    <property type="component" value="Unassembled WGS sequence"/>
</dbReference>
<dbReference type="Pfam" id="PF09743">
    <property type="entry name" value="E3_UFM1_ligase"/>
    <property type="match status" value="1"/>
</dbReference>
<comment type="caution">
    <text evidence="2">The sequence shown here is derived from an EMBL/GenBank/DDBJ whole genome shotgun (WGS) entry which is preliminary data.</text>
</comment>
<dbReference type="PANTHER" id="PTHR31057">
    <property type="entry name" value="E3 UFM1-PROTEIN LIGASE 1"/>
    <property type="match status" value="1"/>
</dbReference>
<evidence type="ECO:0000313" key="3">
    <source>
        <dbReference type="Proteomes" id="UP001224775"/>
    </source>
</evidence>
<reference evidence="2" key="1">
    <citation type="submission" date="2023-06" db="EMBL/GenBank/DDBJ databases">
        <title>Survivors Of The Sea: Transcriptome response of Skeletonema marinoi to long-term dormancy.</title>
        <authorList>
            <person name="Pinder M.I.M."/>
            <person name="Kourtchenko O."/>
            <person name="Robertson E.K."/>
            <person name="Larsson T."/>
            <person name="Maumus F."/>
            <person name="Osuna-Cruz C.M."/>
            <person name="Vancaester E."/>
            <person name="Stenow R."/>
            <person name="Vandepoele K."/>
            <person name="Ploug H."/>
            <person name="Bruchert V."/>
            <person name="Godhe A."/>
            <person name="Topel M."/>
        </authorList>
    </citation>
    <scope>NUCLEOTIDE SEQUENCE</scope>
    <source>
        <strain evidence="2">R05AC</strain>
    </source>
</reference>
<keyword evidence="3" id="KW-1185">Reference proteome</keyword>
<dbReference type="PANTHER" id="PTHR31057:SF0">
    <property type="entry name" value="E3 UFM1-PROTEIN LIGASE 1"/>
    <property type="match status" value="1"/>
</dbReference>
<evidence type="ECO:0000313" key="2">
    <source>
        <dbReference type="EMBL" id="KAK1744709.1"/>
    </source>
</evidence>
<dbReference type="EMBL" id="JATAAI010000006">
    <property type="protein sequence ID" value="KAK1744709.1"/>
    <property type="molecule type" value="Genomic_DNA"/>
</dbReference>
<name>A0AAD8YFN4_9STRA</name>
<evidence type="ECO:0000259" key="1">
    <source>
        <dbReference type="Pfam" id="PF09743"/>
    </source>
</evidence>
<gene>
    <name evidence="2" type="ORF">QTG54_004000</name>
</gene>
<dbReference type="AlphaFoldDB" id="A0AAD8YFN4"/>
<proteinExistence type="predicted"/>
<dbReference type="GO" id="GO:0032434">
    <property type="term" value="P:regulation of proteasomal ubiquitin-dependent protein catabolic process"/>
    <property type="evidence" value="ECO:0007669"/>
    <property type="project" value="TreeGrafter"/>
</dbReference>
<keyword evidence="2" id="KW-0012">Acyltransferase</keyword>
<organism evidence="2 3">
    <name type="scientific">Skeletonema marinoi</name>
    <dbReference type="NCBI Taxonomy" id="267567"/>
    <lineage>
        <taxon>Eukaryota</taxon>
        <taxon>Sar</taxon>
        <taxon>Stramenopiles</taxon>
        <taxon>Ochrophyta</taxon>
        <taxon>Bacillariophyta</taxon>
        <taxon>Coscinodiscophyceae</taxon>
        <taxon>Thalassiosirophycidae</taxon>
        <taxon>Thalassiosirales</taxon>
        <taxon>Skeletonemataceae</taxon>
        <taxon>Skeletonema</taxon>
        <taxon>Skeletonema marinoi-dohrnii complex</taxon>
    </lineage>
</organism>
<dbReference type="GO" id="GO:1990592">
    <property type="term" value="P:protein K69-linked ufmylation"/>
    <property type="evidence" value="ECO:0007669"/>
    <property type="project" value="TreeGrafter"/>
</dbReference>
<keyword evidence="2" id="KW-0808">Transferase</keyword>
<dbReference type="EC" id="2.3.2.-" evidence="2"/>
<sequence length="739" mass="82532">MIKDENHTTFTRACPLSAINYVPTLYSLLDIRKEFLRVLKIHGGRLSAADVAMWLGMEEDDAISVGDALCVNEREEQISDREDEEDSICKVYSTVKKTYQYALVKRLRRDIEERIKWYRGDTLEYAVPKQLSLLSDTIAQEMDLTSEDLMRLSHERIATSMFASINDHPYLESQVLSSLSGVTSPTSLEKLFDKDLALVIPITRTLCQQGRLPGIVSSSSNNAVYTPNIFTHFQRNVIDSFFRTNGYITETKCVGAGLSRNRMECFVRESFPNAVLLSHSIIDSEVICQPLEVVIQTAILNDGYADLRSLIPLDVASNNDDVEQVINVCLVDSLKLQQDTATFHAFVKGTTLINTDIALFFSHEMSKKSVKMLDAEIERYSKQRAKEIIENKNGTGAVAGGKKGKPAVPTLESTAADVISLRDVANCIGNNYPNLFQSQQEYEEGSSCEASMSWNSEEVGRCDGPLIEFCRTVYSDVERKCTRAVRAEVASLNSTRHGVSVSDRAVGAAKQMDVQEEFETSFKDLCHLLQILAKTIENFSTRGLFTSAEISSMKRELLSGTGCCLARLLTEYCLYRNNVEGARALTFSHQDHNSTPAYLSALDFPSFSLQYNPAEGGKQKNPLQHLRESLPGSSGLNLVRMWNICSDGNDDDDGTKDADELLDQFISHLEDSCLTLVGIPFSVLDKKAEKKLLTSRRQGLIDCLEKSSQQDEILRTCVILIYQQTKSFMISGKTMIARL</sequence>
<dbReference type="GO" id="GO:0016874">
    <property type="term" value="F:ligase activity"/>
    <property type="evidence" value="ECO:0007669"/>
    <property type="project" value="UniProtKB-KW"/>
</dbReference>
<dbReference type="InterPro" id="IPR056579">
    <property type="entry name" value="Ufl1_N"/>
</dbReference>
<keyword evidence="2" id="KW-0436">Ligase</keyword>
<accession>A0AAD8YFN4</accession>
<dbReference type="InterPro" id="IPR018611">
    <property type="entry name" value="Ufl1"/>
</dbReference>
<dbReference type="GO" id="GO:0034976">
    <property type="term" value="P:response to endoplasmic reticulum stress"/>
    <property type="evidence" value="ECO:0007669"/>
    <property type="project" value="TreeGrafter"/>
</dbReference>
<dbReference type="GO" id="GO:0061666">
    <property type="term" value="F:UFM1 ligase activity"/>
    <property type="evidence" value="ECO:0007669"/>
    <property type="project" value="InterPro"/>
</dbReference>
<protein>
    <submittedName>
        <fullName evidence="2">E3 UFM1-protein ligase 1 family protein</fullName>
        <ecNumber evidence="2">2.3.2.-</ecNumber>
    </submittedName>
</protein>